<organism evidence="1 2">
    <name type="scientific">Marmota marmota marmota</name>
    <name type="common">Alpine marmot</name>
    <dbReference type="NCBI Taxonomy" id="9994"/>
    <lineage>
        <taxon>Eukaryota</taxon>
        <taxon>Metazoa</taxon>
        <taxon>Chordata</taxon>
        <taxon>Craniata</taxon>
        <taxon>Vertebrata</taxon>
        <taxon>Euteleostomi</taxon>
        <taxon>Mammalia</taxon>
        <taxon>Eutheria</taxon>
        <taxon>Euarchontoglires</taxon>
        <taxon>Glires</taxon>
        <taxon>Rodentia</taxon>
        <taxon>Sciuromorpha</taxon>
        <taxon>Sciuridae</taxon>
        <taxon>Xerinae</taxon>
        <taxon>Marmotini</taxon>
        <taxon>Marmota</taxon>
    </lineage>
</organism>
<protein>
    <submittedName>
        <fullName evidence="1">Uncharacterized protein</fullName>
    </submittedName>
</protein>
<sequence length="47" mass="5423">MATHQRKCILQETLIPSPRSWDSLTFHSHTGWKWRTKSPSDLSSQVG</sequence>
<reference evidence="1" key="2">
    <citation type="submission" date="2025-09" db="UniProtKB">
        <authorList>
            <consortium name="Ensembl"/>
        </authorList>
    </citation>
    <scope>IDENTIFICATION</scope>
</reference>
<proteinExistence type="predicted"/>
<reference evidence="1" key="1">
    <citation type="submission" date="2025-08" db="UniProtKB">
        <authorList>
            <consortium name="Ensembl"/>
        </authorList>
    </citation>
    <scope>IDENTIFICATION</scope>
</reference>
<dbReference type="GeneTree" id="ENSGT00900000143329"/>
<evidence type="ECO:0000313" key="2">
    <source>
        <dbReference type="Proteomes" id="UP000694407"/>
    </source>
</evidence>
<name>A0A8C6ABG3_MARMA</name>
<keyword evidence="2" id="KW-1185">Reference proteome</keyword>
<dbReference type="AlphaFoldDB" id="A0A8C6ABG3"/>
<accession>A0A8C6ABG3</accession>
<dbReference type="Ensembl" id="ENSMMMT00000030688.1">
    <property type="protein sequence ID" value="ENSMMMP00000027128.1"/>
    <property type="gene ID" value="ENSMMMG00000023710.1"/>
</dbReference>
<evidence type="ECO:0000313" key="1">
    <source>
        <dbReference type="Ensembl" id="ENSMMMP00000027128.1"/>
    </source>
</evidence>
<dbReference type="Proteomes" id="UP000694407">
    <property type="component" value="Unplaced"/>
</dbReference>